<dbReference type="EMBL" id="JBAWTH010000050">
    <property type="protein sequence ID" value="KAL2282276.1"/>
    <property type="molecule type" value="Genomic_DNA"/>
</dbReference>
<feature type="signal peptide" evidence="1">
    <location>
        <begin position="1"/>
        <end position="18"/>
    </location>
</feature>
<evidence type="ECO:0000313" key="2">
    <source>
        <dbReference type="EMBL" id="KAL2282276.1"/>
    </source>
</evidence>
<organism evidence="2 3">
    <name type="scientific">Diaporthe vaccinii</name>
    <dbReference type="NCBI Taxonomy" id="105482"/>
    <lineage>
        <taxon>Eukaryota</taxon>
        <taxon>Fungi</taxon>
        <taxon>Dikarya</taxon>
        <taxon>Ascomycota</taxon>
        <taxon>Pezizomycotina</taxon>
        <taxon>Sordariomycetes</taxon>
        <taxon>Sordariomycetidae</taxon>
        <taxon>Diaporthales</taxon>
        <taxon>Diaporthaceae</taxon>
        <taxon>Diaporthe</taxon>
        <taxon>Diaporthe eres species complex</taxon>
    </lineage>
</organism>
<keyword evidence="1" id="KW-0732">Signal</keyword>
<proteinExistence type="predicted"/>
<evidence type="ECO:0000256" key="1">
    <source>
        <dbReference type="SAM" id="SignalP"/>
    </source>
</evidence>
<dbReference type="Proteomes" id="UP001600888">
    <property type="component" value="Unassembled WGS sequence"/>
</dbReference>
<gene>
    <name evidence="2" type="ORF">FJTKL_10900</name>
</gene>
<protein>
    <submittedName>
        <fullName evidence="2">Uncharacterized protein</fullName>
    </submittedName>
</protein>
<sequence>MRAAAFIATCFLTASAAAQNIYCCTTNEIDQVVLEKDETKVCCQSSGGRIEAGECVLDVGLFGFSQCCRQQTTSTCNF</sequence>
<name>A0ABR4EIJ7_9PEZI</name>
<comment type="caution">
    <text evidence="2">The sequence shown here is derived from an EMBL/GenBank/DDBJ whole genome shotgun (WGS) entry which is preliminary data.</text>
</comment>
<feature type="chain" id="PRO_5046540224" evidence="1">
    <location>
        <begin position="19"/>
        <end position="78"/>
    </location>
</feature>
<keyword evidence="3" id="KW-1185">Reference proteome</keyword>
<reference evidence="2 3" key="1">
    <citation type="submission" date="2024-03" db="EMBL/GenBank/DDBJ databases">
        <title>A high-quality draft genome sequence of Diaporthe vaccinii, a causative agent of upright dieback and viscid rot disease in cranberry plants.</title>
        <authorList>
            <person name="Sarrasin M."/>
            <person name="Lang B.F."/>
            <person name="Burger G."/>
        </authorList>
    </citation>
    <scope>NUCLEOTIDE SEQUENCE [LARGE SCALE GENOMIC DNA]</scope>
    <source>
        <strain evidence="2 3">IS7</strain>
    </source>
</reference>
<evidence type="ECO:0000313" key="3">
    <source>
        <dbReference type="Proteomes" id="UP001600888"/>
    </source>
</evidence>
<accession>A0ABR4EIJ7</accession>